<dbReference type="InterPro" id="IPR011010">
    <property type="entry name" value="DNA_brk_join_enz"/>
</dbReference>
<dbReference type="PROSITE" id="PS51898">
    <property type="entry name" value="TYR_RECOMBINASE"/>
    <property type="match status" value="1"/>
</dbReference>
<name>W4NAA1_9BIFI</name>
<protein>
    <submittedName>
        <fullName evidence="7">Phage integrase family protein</fullName>
    </submittedName>
</protein>
<dbReference type="RefSeq" id="WP_051428910.1">
    <property type="nucleotide sequence ID" value="NZ_AZMV01000004.1"/>
</dbReference>
<evidence type="ECO:0000259" key="6">
    <source>
        <dbReference type="PROSITE" id="PS51898"/>
    </source>
</evidence>
<dbReference type="Proteomes" id="UP000019155">
    <property type="component" value="Unassembled WGS sequence"/>
</dbReference>
<dbReference type="OrthoDB" id="1822491at2"/>
<dbReference type="GO" id="GO:0015074">
    <property type="term" value="P:DNA integration"/>
    <property type="evidence" value="ECO:0007669"/>
    <property type="project" value="UniProtKB-KW"/>
</dbReference>
<keyword evidence="3" id="KW-0238">DNA-binding</keyword>
<dbReference type="GeneID" id="97501313"/>
<accession>W4NAA1</accession>
<dbReference type="GO" id="GO:0006310">
    <property type="term" value="P:DNA recombination"/>
    <property type="evidence" value="ECO:0007669"/>
    <property type="project" value="UniProtKB-KW"/>
</dbReference>
<feature type="domain" description="Tyr recombinase" evidence="6">
    <location>
        <begin position="195"/>
        <end position="388"/>
    </location>
</feature>
<sequence length="450" mass="51665">MAEKRKKRRQFGTVLLRRNPSGKTRTWIGRYTYKGVRCQRSFGRDGRIQAQSWLEEEKLLVDLDRRGIQKWVPWPERRKKGTTPHLTFDQWADHYIATHRRKDGQPLTGSSKRNLRADIAHLRAAFGTTPLTSITPAMIHEWYEMEHPEGPWEFKRERERLKSILEEATRPSDGASPLIETNPFMLPIPPDPDPKSWRIQPVDGETLRMLYTAMPAYTRIAVYLAAMVGGLRTGELCALQREDIDLEERTLTVRYSVNRGADDLGRSRLGRTKTPHSRRTCPIPDLVIPLLKEHLDQLDPDDPMLLQARRGEVIAQTTLTSQLKKARERIGLHQAVTFRTLRVTHTTLLMQYGGTVREAMDEIGDQTMEVVLKHYARTIPEHRRLVVNRMAEAMAHDGHEPAAALKPPDGTMTDPADSDATYKRIRECLEELASILEDAIKTNNQDGRRE</sequence>
<dbReference type="InterPro" id="IPR010998">
    <property type="entry name" value="Integrase_recombinase_N"/>
</dbReference>
<dbReference type="AlphaFoldDB" id="W4NAA1"/>
<evidence type="ECO:0000256" key="2">
    <source>
        <dbReference type="ARBA" id="ARBA00022908"/>
    </source>
</evidence>
<dbReference type="GO" id="GO:0003677">
    <property type="term" value="F:DNA binding"/>
    <property type="evidence" value="ECO:0007669"/>
    <property type="project" value="UniProtKB-KW"/>
</dbReference>
<dbReference type="eggNOG" id="COG0582">
    <property type="taxonomic scope" value="Bacteria"/>
</dbReference>
<comment type="caution">
    <text evidence="7">The sequence shown here is derived from an EMBL/GenBank/DDBJ whole genome shotgun (WGS) entry which is preliminary data.</text>
</comment>
<feature type="region of interest" description="Disordered" evidence="5">
    <location>
        <begin position="399"/>
        <end position="419"/>
    </location>
</feature>
<dbReference type="PANTHER" id="PTHR30629:SF2">
    <property type="entry name" value="PROPHAGE INTEGRASE INTS-RELATED"/>
    <property type="match status" value="1"/>
</dbReference>
<evidence type="ECO:0000313" key="8">
    <source>
        <dbReference type="Proteomes" id="UP000019155"/>
    </source>
</evidence>
<proteinExistence type="inferred from homology"/>
<dbReference type="CDD" id="cd01189">
    <property type="entry name" value="INT_ICEBs1_C_like"/>
    <property type="match status" value="1"/>
</dbReference>
<dbReference type="PANTHER" id="PTHR30629">
    <property type="entry name" value="PROPHAGE INTEGRASE"/>
    <property type="match status" value="1"/>
</dbReference>
<dbReference type="Pfam" id="PF00589">
    <property type="entry name" value="Phage_integrase"/>
    <property type="match status" value="1"/>
</dbReference>
<evidence type="ECO:0000256" key="3">
    <source>
        <dbReference type="ARBA" id="ARBA00023125"/>
    </source>
</evidence>
<keyword evidence="8" id="KW-1185">Reference proteome</keyword>
<organism evidence="7 8">
    <name type="scientific">Bifidobacterium moukalabense DSM 27321</name>
    <dbReference type="NCBI Taxonomy" id="1435051"/>
    <lineage>
        <taxon>Bacteria</taxon>
        <taxon>Bacillati</taxon>
        <taxon>Actinomycetota</taxon>
        <taxon>Actinomycetes</taxon>
        <taxon>Bifidobacteriales</taxon>
        <taxon>Bifidobacteriaceae</taxon>
        <taxon>Bifidobacterium</taxon>
    </lineage>
</organism>
<gene>
    <name evidence="7" type="ORF">BMOU_0880</name>
</gene>
<dbReference type="PATRIC" id="fig|1435051.3.peg.869"/>
<keyword evidence="2" id="KW-0229">DNA integration</keyword>
<dbReference type="Gene3D" id="1.10.150.130">
    <property type="match status" value="1"/>
</dbReference>
<evidence type="ECO:0000313" key="7">
    <source>
        <dbReference type="EMBL" id="ETY71391.1"/>
    </source>
</evidence>
<reference evidence="7 8" key="1">
    <citation type="journal article" date="2014" name="Genome Announc.">
        <title>The Genome Sequence of Bifidobacterium moukalabense DSM 27321 Highlights the Close Phylogenetic Relatedness with the Bifidobacterium dentium Taxon.</title>
        <authorList>
            <person name="Lugli G.A."/>
            <person name="Duranti S."/>
            <person name="Milani C."/>
            <person name="Turroni F."/>
            <person name="Viappiani A."/>
            <person name="Mangifesta M."/>
            <person name="van Sinderen D."/>
            <person name="Ventura M."/>
        </authorList>
    </citation>
    <scope>NUCLEOTIDE SEQUENCE [LARGE SCALE GENOMIC DNA]</scope>
    <source>
        <strain evidence="7 8">DSM 27321</strain>
    </source>
</reference>
<dbReference type="InterPro" id="IPR050808">
    <property type="entry name" value="Phage_Integrase"/>
</dbReference>
<dbReference type="EMBL" id="AZMV01000004">
    <property type="protein sequence ID" value="ETY71391.1"/>
    <property type="molecule type" value="Genomic_DNA"/>
</dbReference>
<dbReference type="SUPFAM" id="SSF56349">
    <property type="entry name" value="DNA breaking-rejoining enzymes"/>
    <property type="match status" value="1"/>
</dbReference>
<dbReference type="InterPro" id="IPR013762">
    <property type="entry name" value="Integrase-like_cat_sf"/>
</dbReference>
<dbReference type="STRING" id="1435051.BMOU_0880"/>
<dbReference type="Gene3D" id="1.10.443.10">
    <property type="entry name" value="Intergrase catalytic core"/>
    <property type="match status" value="1"/>
</dbReference>
<dbReference type="InterPro" id="IPR002104">
    <property type="entry name" value="Integrase_catalytic"/>
</dbReference>
<evidence type="ECO:0000256" key="1">
    <source>
        <dbReference type="ARBA" id="ARBA00008857"/>
    </source>
</evidence>
<keyword evidence="4" id="KW-0233">DNA recombination</keyword>
<evidence type="ECO:0000256" key="4">
    <source>
        <dbReference type="ARBA" id="ARBA00023172"/>
    </source>
</evidence>
<comment type="similarity">
    <text evidence="1">Belongs to the 'phage' integrase family.</text>
</comment>
<evidence type="ECO:0000256" key="5">
    <source>
        <dbReference type="SAM" id="MobiDB-lite"/>
    </source>
</evidence>